<dbReference type="EMBL" id="KN832042">
    <property type="protein sequence ID" value="KIN96691.1"/>
    <property type="molecule type" value="Genomic_DNA"/>
</dbReference>
<accession>A0A0C3JGE2</accession>
<dbReference type="STRING" id="870435.A0A0C3JGE2"/>
<feature type="non-terminal residue" evidence="2">
    <location>
        <position position="1"/>
    </location>
</feature>
<proteinExistence type="predicted"/>
<dbReference type="HOGENOM" id="CLU_030626_1_0_1"/>
<dbReference type="Proteomes" id="UP000054217">
    <property type="component" value="Unassembled WGS sequence"/>
</dbReference>
<reference evidence="3" key="2">
    <citation type="submission" date="2015-01" db="EMBL/GenBank/DDBJ databases">
        <title>Evolutionary Origins and Diversification of the Mycorrhizal Mutualists.</title>
        <authorList>
            <consortium name="DOE Joint Genome Institute"/>
            <consortium name="Mycorrhizal Genomics Consortium"/>
            <person name="Kohler A."/>
            <person name="Kuo A."/>
            <person name="Nagy L.G."/>
            <person name="Floudas D."/>
            <person name="Copeland A."/>
            <person name="Barry K.W."/>
            <person name="Cichocki N."/>
            <person name="Veneault-Fourrey C."/>
            <person name="LaButti K."/>
            <person name="Lindquist E.A."/>
            <person name="Lipzen A."/>
            <person name="Lundell T."/>
            <person name="Morin E."/>
            <person name="Murat C."/>
            <person name="Riley R."/>
            <person name="Ohm R."/>
            <person name="Sun H."/>
            <person name="Tunlid A."/>
            <person name="Henrissat B."/>
            <person name="Grigoriev I.V."/>
            <person name="Hibbett D.S."/>
            <person name="Martin F."/>
        </authorList>
    </citation>
    <scope>NUCLEOTIDE SEQUENCE [LARGE SCALE GENOMIC DNA]</scope>
    <source>
        <strain evidence="3">Marx 270</strain>
    </source>
</reference>
<evidence type="ECO:0000313" key="2">
    <source>
        <dbReference type="EMBL" id="KIN96691.1"/>
    </source>
</evidence>
<keyword evidence="3" id="KW-1185">Reference proteome</keyword>
<sequence>LARFLLVLVLRTKVEMMIELLIAENPWYKLSGVKFDHRNLENLLIRSEDHVAIDGVQITHLPSLLADESGGEHDWGDLSGDFVMENMAYTMGDHSSKSCESMKVEAMAHALHHGQFLSSSTSSDLVLDMELYLLSVLFPHLDLWGIGSFNVPQRSKGQHISFECQLKNLLRQADSPFAADTSFAFVCWNIIQKHEARENITFSIKSPCRNELASKLHEMSASVREYAHKCLTTSVPKAVTADKKGVT</sequence>
<evidence type="ECO:0000256" key="1">
    <source>
        <dbReference type="SAM" id="SignalP"/>
    </source>
</evidence>
<keyword evidence="1" id="KW-0732">Signal</keyword>
<evidence type="ECO:0000313" key="3">
    <source>
        <dbReference type="Proteomes" id="UP000054217"/>
    </source>
</evidence>
<gene>
    <name evidence="2" type="ORF">M404DRAFT_162421</name>
</gene>
<feature type="chain" id="PRO_5002175468" evidence="1">
    <location>
        <begin position="17"/>
        <end position="247"/>
    </location>
</feature>
<dbReference type="OrthoDB" id="432234at2759"/>
<dbReference type="InParanoid" id="A0A0C3JGE2"/>
<protein>
    <submittedName>
        <fullName evidence="2">Uncharacterized protein</fullName>
    </submittedName>
</protein>
<name>A0A0C3JGE2_PISTI</name>
<reference evidence="2 3" key="1">
    <citation type="submission" date="2014-04" db="EMBL/GenBank/DDBJ databases">
        <authorList>
            <consortium name="DOE Joint Genome Institute"/>
            <person name="Kuo A."/>
            <person name="Kohler A."/>
            <person name="Costa M.D."/>
            <person name="Nagy L.G."/>
            <person name="Floudas D."/>
            <person name="Copeland A."/>
            <person name="Barry K.W."/>
            <person name="Cichocki N."/>
            <person name="Veneault-Fourrey C."/>
            <person name="LaButti K."/>
            <person name="Lindquist E.A."/>
            <person name="Lipzen A."/>
            <person name="Lundell T."/>
            <person name="Morin E."/>
            <person name="Murat C."/>
            <person name="Sun H."/>
            <person name="Tunlid A."/>
            <person name="Henrissat B."/>
            <person name="Grigoriev I.V."/>
            <person name="Hibbett D.S."/>
            <person name="Martin F."/>
            <person name="Nordberg H.P."/>
            <person name="Cantor M.N."/>
            <person name="Hua S.X."/>
        </authorList>
    </citation>
    <scope>NUCLEOTIDE SEQUENCE [LARGE SCALE GENOMIC DNA]</scope>
    <source>
        <strain evidence="2 3">Marx 270</strain>
    </source>
</reference>
<feature type="signal peptide" evidence="1">
    <location>
        <begin position="1"/>
        <end position="16"/>
    </location>
</feature>
<dbReference type="AlphaFoldDB" id="A0A0C3JGE2"/>
<organism evidence="2 3">
    <name type="scientific">Pisolithus tinctorius Marx 270</name>
    <dbReference type="NCBI Taxonomy" id="870435"/>
    <lineage>
        <taxon>Eukaryota</taxon>
        <taxon>Fungi</taxon>
        <taxon>Dikarya</taxon>
        <taxon>Basidiomycota</taxon>
        <taxon>Agaricomycotina</taxon>
        <taxon>Agaricomycetes</taxon>
        <taxon>Agaricomycetidae</taxon>
        <taxon>Boletales</taxon>
        <taxon>Sclerodermatineae</taxon>
        <taxon>Pisolithaceae</taxon>
        <taxon>Pisolithus</taxon>
    </lineage>
</organism>